<gene>
    <name evidence="3" type="ORF">OK344_11345</name>
</gene>
<dbReference type="Gene3D" id="3.40.50.360">
    <property type="match status" value="1"/>
</dbReference>
<evidence type="ECO:0000313" key="4">
    <source>
        <dbReference type="Proteomes" id="UP001209107"/>
    </source>
</evidence>
<comment type="caution">
    <text evidence="3">The sequence shown here is derived from an EMBL/GenBank/DDBJ whole genome shotgun (WGS) entry which is preliminary data.</text>
</comment>
<feature type="domain" description="Flavodoxin-like fold" evidence="2">
    <location>
        <begin position="2"/>
        <end position="161"/>
    </location>
</feature>
<dbReference type="RefSeq" id="WP_265144890.1">
    <property type="nucleotide sequence ID" value="NZ_JAPCHZ010000006.1"/>
</dbReference>
<dbReference type="SUPFAM" id="SSF52218">
    <property type="entry name" value="Flavoproteins"/>
    <property type="match status" value="1"/>
</dbReference>
<keyword evidence="1" id="KW-0560">Oxidoreductase</keyword>
<dbReference type="InterPro" id="IPR003680">
    <property type="entry name" value="Flavodoxin_fold"/>
</dbReference>
<dbReference type="InterPro" id="IPR046980">
    <property type="entry name" value="KefG/KefF"/>
</dbReference>
<evidence type="ECO:0000256" key="1">
    <source>
        <dbReference type="ARBA" id="ARBA00023002"/>
    </source>
</evidence>
<accession>A0ABT3JQR3</accession>
<dbReference type="PANTHER" id="PTHR47307">
    <property type="entry name" value="GLUTATHIONE-REGULATED POTASSIUM-EFFLUX SYSTEM ANCILLARY PROTEIN KEFG"/>
    <property type="match status" value="1"/>
</dbReference>
<dbReference type="InterPro" id="IPR029039">
    <property type="entry name" value="Flavoprotein-like_sf"/>
</dbReference>
<name>A0ABT3JQR3_9FLAO</name>
<organism evidence="3 4">
    <name type="scientific">Kaistella yananensis</name>
    <dbReference type="NCBI Taxonomy" id="2989820"/>
    <lineage>
        <taxon>Bacteria</taxon>
        <taxon>Pseudomonadati</taxon>
        <taxon>Bacteroidota</taxon>
        <taxon>Flavobacteriia</taxon>
        <taxon>Flavobacteriales</taxon>
        <taxon>Weeksellaceae</taxon>
        <taxon>Chryseobacterium group</taxon>
        <taxon>Kaistella</taxon>
    </lineage>
</organism>
<sequence length="173" mass="20272">MKKTLVVFAHPHFEYSHANAELIKAYGDFPEVDFKDLYEEYPDFHIASFRERKRIRDYERLVFHFPLIWFASPPLLKLWIDEVFDLKWLSEDQNPLKNKDAVIIVTVGGKEENYSENGLYGTTISDLMKFLTLSLKVNSIEVKEILAIHNADDLTKAELTKFTDKIKHILQIP</sequence>
<dbReference type="Proteomes" id="UP001209107">
    <property type="component" value="Unassembled WGS sequence"/>
</dbReference>
<evidence type="ECO:0000259" key="2">
    <source>
        <dbReference type="Pfam" id="PF02525"/>
    </source>
</evidence>
<protein>
    <submittedName>
        <fullName evidence="3">NAD(P)H-dependent oxidoreductase</fullName>
    </submittedName>
</protein>
<proteinExistence type="predicted"/>
<dbReference type="EMBL" id="JAPCHZ010000006">
    <property type="protein sequence ID" value="MCW4452796.1"/>
    <property type="molecule type" value="Genomic_DNA"/>
</dbReference>
<dbReference type="Pfam" id="PF02525">
    <property type="entry name" value="Flavodoxin_2"/>
    <property type="match status" value="1"/>
</dbReference>
<keyword evidence="4" id="KW-1185">Reference proteome</keyword>
<evidence type="ECO:0000313" key="3">
    <source>
        <dbReference type="EMBL" id="MCW4452796.1"/>
    </source>
</evidence>
<reference evidence="3 4" key="1">
    <citation type="submission" date="2022-10" db="EMBL/GenBank/DDBJ databases">
        <title>Kaistella sp. BT-6-1-3.</title>
        <authorList>
            <person name="Ai J."/>
            <person name="Deng Z."/>
        </authorList>
    </citation>
    <scope>NUCLEOTIDE SEQUENCE [LARGE SCALE GENOMIC DNA]</scope>
    <source>
        <strain evidence="3 4">BT6-1-3</strain>
    </source>
</reference>
<dbReference type="PANTHER" id="PTHR47307:SF1">
    <property type="entry name" value="GLUTATHIONE-REGULATED POTASSIUM-EFFLUX SYSTEM ANCILLARY PROTEIN KEFG"/>
    <property type="match status" value="1"/>
</dbReference>